<feature type="domain" description="Major facilitator superfamily (MFS) profile" evidence="26">
    <location>
        <begin position="23"/>
        <end position="421"/>
    </location>
</feature>
<evidence type="ECO:0000256" key="14">
    <source>
        <dbReference type="ARBA" id="ARBA00044898"/>
    </source>
</evidence>
<evidence type="ECO:0000256" key="6">
    <source>
        <dbReference type="ARBA" id="ARBA00023136"/>
    </source>
</evidence>
<dbReference type="OrthoDB" id="5315372at2"/>
<dbReference type="EMBL" id="FNGA01000007">
    <property type="protein sequence ID" value="SDL60710.1"/>
    <property type="molecule type" value="Genomic_DNA"/>
</dbReference>
<dbReference type="SUPFAM" id="SSF103473">
    <property type="entry name" value="MFS general substrate transporter"/>
    <property type="match status" value="1"/>
</dbReference>
<evidence type="ECO:0000256" key="11">
    <source>
        <dbReference type="ARBA" id="ARBA00044884"/>
    </source>
</evidence>
<feature type="transmembrane region" description="Helical" evidence="25">
    <location>
        <begin position="230"/>
        <end position="250"/>
    </location>
</feature>
<evidence type="ECO:0000256" key="5">
    <source>
        <dbReference type="ARBA" id="ARBA00022989"/>
    </source>
</evidence>
<feature type="transmembrane region" description="Helical" evidence="25">
    <location>
        <begin position="21"/>
        <end position="38"/>
    </location>
</feature>
<evidence type="ECO:0000256" key="19">
    <source>
        <dbReference type="ARBA" id="ARBA00044919"/>
    </source>
</evidence>
<organism evidence="27 28">
    <name type="scientific">Maridesulfovibrio ferrireducens</name>
    <dbReference type="NCBI Taxonomy" id="246191"/>
    <lineage>
        <taxon>Bacteria</taxon>
        <taxon>Pseudomonadati</taxon>
        <taxon>Thermodesulfobacteriota</taxon>
        <taxon>Desulfovibrionia</taxon>
        <taxon>Desulfovibrionales</taxon>
        <taxon>Desulfovibrionaceae</taxon>
        <taxon>Maridesulfovibrio</taxon>
    </lineage>
</organism>
<evidence type="ECO:0000256" key="21">
    <source>
        <dbReference type="ARBA" id="ARBA00044985"/>
    </source>
</evidence>
<dbReference type="InterPro" id="IPR036259">
    <property type="entry name" value="MFS_trans_sf"/>
</dbReference>
<evidence type="ECO:0000256" key="15">
    <source>
        <dbReference type="ARBA" id="ARBA00044899"/>
    </source>
</evidence>
<evidence type="ECO:0000256" key="9">
    <source>
        <dbReference type="ARBA" id="ARBA00044878"/>
    </source>
</evidence>
<keyword evidence="28" id="KW-1185">Reference proteome</keyword>
<evidence type="ECO:0000256" key="22">
    <source>
        <dbReference type="ARBA" id="ARBA00045018"/>
    </source>
</evidence>
<evidence type="ECO:0000256" key="16">
    <source>
        <dbReference type="ARBA" id="ARBA00044900"/>
    </source>
</evidence>
<gene>
    <name evidence="27" type="ORF">SAMN05660337_3364</name>
</gene>
<keyword evidence="4 25" id="KW-0812">Transmembrane</keyword>
<feature type="transmembrane region" description="Helical" evidence="25">
    <location>
        <begin position="144"/>
        <end position="163"/>
    </location>
</feature>
<dbReference type="PROSITE" id="PS50850">
    <property type="entry name" value="MFS"/>
    <property type="match status" value="1"/>
</dbReference>
<comment type="catalytic activity">
    <reaction evidence="10">
        <text>L-alpha-aminoacyl-L-arginine(out) = L-alpha-aminoacyl-L-arginine(in)</text>
        <dbReference type="Rhea" id="RHEA:79367"/>
        <dbReference type="ChEBI" id="CHEBI:229968"/>
    </reaction>
</comment>
<feature type="transmembrane region" description="Helical" evidence="25">
    <location>
        <begin position="325"/>
        <end position="347"/>
    </location>
</feature>
<dbReference type="STRING" id="246191.SAMN05660337_3364"/>
<dbReference type="GO" id="GO:0022857">
    <property type="term" value="F:transmembrane transporter activity"/>
    <property type="evidence" value="ECO:0007669"/>
    <property type="project" value="InterPro"/>
</dbReference>
<comment type="catalytic activity">
    <reaction evidence="17">
        <text>L-arginyl-glycine(out) = L-arginyl-glycine(in)</text>
        <dbReference type="Rhea" id="RHEA:79391"/>
        <dbReference type="ChEBI" id="CHEBI:229955"/>
    </reaction>
</comment>
<feature type="transmembrane region" description="Helical" evidence="25">
    <location>
        <begin position="112"/>
        <end position="132"/>
    </location>
</feature>
<dbReference type="InterPro" id="IPR020846">
    <property type="entry name" value="MFS_dom"/>
</dbReference>
<comment type="catalytic activity">
    <reaction evidence="19">
        <text>L-alanyl-L-lysine(out) = L-alanyl-L-lysine(in)</text>
        <dbReference type="Rhea" id="RHEA:79415"/>
        <dbReference type="ChEBI" id="CHEBI:192470"/>
    </reaction>
</comment>
<evidence type="ECO:0000256" key="20">
    <source>
        <dbReference type="ARBA" id="ARBA00044924"/>
    </source>
</evidence>
<comment type="catalytic activity">
    <reaction evidence="12">
        <text>L-lysyl-L-alpha-amino acid(out) = L-lysyl-L-alpha-amino acid(in)</text>
        <dbReference type="Rhea" id="RHEA:79387"/>
        <dbReference type="ChEBI" id="CHEBI:229965"/>
    </reaction>
</comment>
<accession>A0A1G9LFI2</accession>
<comment type="catalytic activity">
    <reaction evidence="14">
        <text>L-aspartyl-L-lysine(out) = L-aspartyl-L-lysine(in)</text>
        <dbReference type="Rhea" id="RHEA:79411"/>
        <dbReference type="ChEBI" id="CHEBI:229953"/>
    </reaction>
</comment>
<feature type="transmembrane region" description="Helical" evidence="25">
    <location>
        <begin position="397"/>
        <end position="417"/>
    </location>
</feature>
<dbReference type="PANTHER" id="PTHR23512:SF3">
    <property type="entry name" value="MAJOR FACILITATOR SUPERFAMILY DOMAIN-CONTAINING PROTEIN 1"/>
    <property type="match status" value="1"/>
</dbReference>
<evidence type="ECO:0000256" key="7">
    <source>
        <dbReference type="ARBA" id="ARBA00023228"/>
    </source>
</evidence>
<feature type="transmembrane region" description="Helical" evidence="25">
    <location>
        <begin position="58"/>
        <end position="77"/>
    </location>
</feature>
<keyword evidence="7" id="KW-0458">Lysosome</keyword>
<comment type="catalytic activity">
    <reaction evidence="18">
        <text>L-histidyl-L-alpha-amino acid(out) = L-histidyl-L-alpha-amino acid(in)</text>
        <dbReference type="Rhea" id="RHEA:79379"/>
        <dbReference type="ChEBI" id="CHEBI:229964"/>
    </reaction>
</comment>
<evidence type="ECO:0000256" key="3">
    <source>
        <dbReference type="ARBA" id="ARBA00022448"/>
    </source>
</evidence>
<comment type="catalytic activity">
    <reaction evidence="8">
        <text>L-lysyl-L-alanine(out) = L-lysyl-L-alanine(in)</text>
        <dbReference type="Rhea" id="RHEA:79399"/>
        <dbReference type="ChEBI" id="CHEBI:229954"/>
    </reaction>
</comment>
<proteinExistence type="inferred from homology"/>
<feature type="transmembrane region" description="Helical" evidence="25">
    <location>
        <begin position="359"/>
        <end position="377"/>
    </location>
</feature>
<dbReference type="Pfam" id="PF07690">
    <property type="entry name" value="MFS_1"/>
    <property type="match status" value="1"/>
</dbReference>
<name>A0A1G9LFI2_9BACT</name>
<evidence type="ECO:0000256" key="24">
    <source>
        <dbReference type="ARBA" id="ARBA00046376"/>
    </source>
</evidence>
<evidence type="ECO:0000256" key="4">
    <source>
        <dbReference type="ARBA" id="ARBA00022692"/>
    </source>
</evidence>
<comment type="catalytic activity">
    <reaction evidence="20">
        <text>L-lysyl-glycine(out) = L-lysyl-glycine(in)</text>
        <dbReference type="Rhea" id="RHEA:79407"/>
        <dbReference type="ChEBI" id="CHEBI:191202"/>
    </reaction>
</comment>
<comment type="subcellular location">
    <subcellularLocation>
        <location evidence="1">Lysosome membrane</location>
        <topology evidence="1">Multi-pass membrane protein</topology>
    </subcellularLocation>
</comment>
<feature type="transmembrane region" description="Helical" evidence="25">
    <location>
        <begin position="270"/>
        <end position="288"/>
    </location>
</feature>
<evidence type="ECO:0000256" key="2">
    <source>
        <dbReference type="ARBA" id="ARBA00008335"/>
    </source>
</evidence>
<feature type="transmembrane region" description="Helical" evidence="25">
    <location>
        <begin position="89"/>
        <end position="106"/>
    </location>
</feature>
<comment type="subunit">
    <text evidence="24">Homodimer. Interacts with lysosomal protein GLMP (via lumenal domain); the interaction starts while both proteins are still in the endoplasmic reticulum and is required for stabilization of MFSD1 in lysosomes but has no direct effect on its targeting to lysosomes or transporter activity.</text>
</comment>
<reference evidence="28" key="1">
    <citation type="submission" date="2016-10" db="EMBL/GenBank/DDBJ databases">
        <authorList>
            <person name="Varghese N."/>
            <person name="Submissions S."/>
        </authorList>
    </citation>
    <scope>NUCLEOTIDE SEQUENCE [LARGE SCALE GENOMIC DNA]</scope>
    <source>
        <strain evidence="28">DSM 16995</strain>
    </source>
</reference>
<evidence type="ECO:0000256" key="12">
    <source>
        <dbReference type="ARBA" id="ARBA00044891"/>
    </source>
</evidence>
<dbReference type="PANTHER" id="PTHR23512">
    <property type="entry name" value="MAJOR FACILITATOR SUPERFAMILY DOMAIN-CONTAINING PROTEIN 1"/>
    <property type="match status" value="1"/>
</dbReference>
<feature type="transmembrane region" description="Helical" evidence="25">
    <location>
        <begin position="300"/>
        <end position="319"/>
    </location>
</feature>
<evidence type="ECO:0000256" key="1">
    <source>
        <dbReference type="ARBA" id="ARBA00004155"/>
    </source>
</evidence>
<comment type="catalytic activity">
    <reaction evidence="15">
        <text>L-arginyl-L-alpha-amino acid(out) = L-arginyl-L-alpha-amino acid(in)</text>
        <dbReference type="Rhea" id="RHEA:79371"/>
        <dbReference type="ChEBI" id="CHEBI:84315"/>
    </reaction>
</comment>
<keyword evidence="3" id="KW-0813">Transport</keyword>
<evidence type="ECO:0000256" key="23">
    <source>
        <dbReference type="ARBA" id="ARBA00045709"/>
    </source>
</evidence>
<evidence type="ECO:0000256" key="25">
    <source>
        <dbReference type="SAM" id="Phobius"/>
    </source>
</evidence>
<dbReference type="InterPro" id="IPR011701">
    <property type="entry name" value="MFS"/>
</dbReference>
<comment type="catalytic activity">
    <reaction evidence="16">
        <text>L-lysyl-L-lysine(out) = L-lysyl-L-lysine(in)</text>
        <dbReference type="Rhea" id="RHEA:79403"/>
        <dbReference type="ChEBI" id="CHEBI:229956"/>
    </reaction>
</comment>
<evidence type="ECO:0000313" key="27">
    <source>
        <dbReference type="EMBL" id="SDL60710.1"/>
    </source>
</evidence>
<dbReference type="Proteomes" id="UP000199053">
    <property type="component" value="Unassembled WGS sequence"/>
</dbReference>
<comment type="similarity">
    <text evidence="2">Belongs to the major facilitator superfamily.</text>
</comment>
<feature type="transmembrane region" description="Helical" evidence="25">
    <location>
        <begin position="175"/>
        <end position="197"/>
    </location>
</feature>
<dbReference type="Gene3D" id="1.20.1250.20">
    <property type="entry name" value="MFS general substrate transporter like domains"/>
    <property type="match status" value="2"/>
</dbReference>
<evidence type="ECO:0000256" key="10">
    <source>
        <dbReference type="ARBA" id="ARBA00044881"/>
    </source>
</evidence>
<sequence length="421" mass="45251">MSKFLPLHSDSPPPSSSHRRWTIFAVVSFIYLLVYFQRQAPAVLALDLMRDLNLKGSSFGLLGAAFFFPYALLQLVAGPITKRLGPRRTLCIFFGLAGIGAVGFSFATNLPMALGCRFLVGVGAAMVLVPVLEILSAWFKQEEFTTMVGLLIAVAGLGVYAGAAPLSHLDHVLGWRGSFMIVGGLSLCLVAFAWLIVRDRPQIFEPERLKPLKESSSSARTLKVLSTSAFWPPVIWAFMALGVFISFGGLWGGPWLMHAHGFDKIRTGHVLSKLALGMILGGPLLGFLAERVLKSRKKVLVLAAFGLVLLTAETAFGNPMTPTGLFVWFGLLGMTTMAAAPLPLTLVRNAFADDLAPTATGLANFFFLAGGAVMQQAGGWLLETQGHTVLTGTSEHYATLFQAYFACAVVALVAALLTREE</sequence>
<evidence type="ECO:0000256" key="13">
    <source>
        <dbReference type="ARBA" id="ARBA00044893"/>
    </source>
</evidence>
<evidence type="ECO:0000256" key="18">
    <source>
        <dbReference type="ARBA" id="ARBA00044912"/>
    </source>
</evidence>
<keyword evidence="6 25" id="KW-0472">Membrane</keyword>
<evidence type="ECO:0000256" key="8">
    <source>
        <dbReference type="ARBA" id="ARBA00044876"/>
    </source>
</evidence>
<comment type="catalytic activity">
    <reaction evidence="13">
        <text>L-alpha-aminoacyl-L-lysine(out) = L-alpha-aminoacyl-L-lysine(in)</text>
        <dbReference type="Rhea" id="RHEA:79383"/>
        <dbReference type="ChEBI" id="CHEBI:229966"/>
    </reaction>
</comment>
<comment type="catalytic activity">
    <reaction evidence="11">
        <text>L-alpha-aminoacyl-L-histidine(out) = L-alpha-aminoacyl-L-histidine(in)</text>
        <dbReference type="Rhea" id="RHEA:79375"/>
        <dbReference type="ChEBI" id="CHEBI:229967"/>
    </reaction>
</comment>
<evidence type="ECO:0000256" key="17">
    <source>
        <dbReference type="ARBA" id="ARBA00044903"/>
    </source>
</evidence>
<dbReference type="GO" id="GO:0005765">
    <property type="term" value="C:lysosomal membrane"/>
    <property type="evidence" value="ECO:0007669"/>
    <property type="project" value="UniProtKB-SubCell"/>
</dbReference>
<evidence type="ECO:0000313" key="28">
    <source>
        <dbReference type="Proteomes" id="UP000199053"/>
    </source>
</evidence>
<comment type="function">
    <text evidence="23">Lysosomal dipeptide uniporter that selectively exports lysine, arginine or histidine-containing dipeptides with a net positive charge from the lysosome lumen into the cytosol. Could play a role in a specific type of protein O-glycosylation indirectly regulating macrophages migration and tissue invasion. Also essential for liver homeostasis.</text>
</comment>
<keyword evidence="5 25" id="KW-1133">Transmembrane helix</keyword>
<dbReference type="AlphaFoldDB" id="A0A1G9LFI2"/>
<dbReference type="InterPro" id="IPR052187">
    <property type="entry name" value="MFSD1"/>
</dbReference>
<dbReference type="RefSeq" id="WP_092163197.1">
    <property type="nucleotide sequence ID" value="NZ_FNGA01000007.1"/>
</dbReference>
<comment type="catalytic activity">
    <reaction evidence="9">
        <text>L-histidyl-glycine(out) = L-histidyl-glycine(in)</text>
        <dbReference type="Rhea" id="RHEA:79395"/>
        <dbReference type="ChEBI" id="CHEBI:229957"/>
    </reaction>
</comment>
<evidence type="ECO:0000259" key="26">
    <source>
        <dbReference type="PROSITE" id="PS50850"/>
    </source>
</evidence>
<protein>
    <recommendedName>
        <fullName evidence="21">Lysosomal dipeptide transporter MFSD1</fullName>
    </recommendedName>
    <alternativeName>
        <fullName evidence="22">Major facilitator superfamily domain-containing protein 1</fullName>
    </alternativeName>
</protein>